<evidence type="ECO:0000259" key="2">
    <source>
        <dbReference type="Pfam" id="PF20661"/>
    </source>
</evidence>
<gene>
    <name evidence="3" type="ORF">DN730_07950</name>
</gene>
<protein>
    <recommendedName>
        <fullName evidence="2">Transcriptional regulator SutA RNAP-binding domain-containing protein</fullName>
    </recommendedName>
</protein>
<feature type="region of interest" description="Disordered" evidence="1">
    <location>
        <begin position="45"/>
        <end position="71"/>
    </location>
</feature>
<name>A0A370U966_9GAMM</name>
<reference evidence="3 4" key="1">
    <citation type="submission" date="2018-06" db="EMBL/GenBank/DDBJ databases">
        <title>Marinomonas sp. YLB-05 draft genome sequence.</title>
        <authorList>
            <person name="Yu L."/>
            <person name="Tang X."/>
        </authorList>
    </citation>
    <scope>NUCLEOTIDE SEQUENCE [LARGE SCALE GENOMIC DNA]</scope>
    <source>
        <strain evidence="3 4">YLB-05</strain>
    </source>
</reference>
<dbReference type="AlphaFoldDB" id="A0A370U966"/>
<dbReference type="EMBL" id="QKRA01000003">
    <property type="protein sequence ID" value="RDL44329.1"/>
    <property type="molecule type" value="Genomic_DNA"/>
</dbReference>
<evidence type="ECO:0000256" key="1">
    <source>
        <dbReference type="SAM" id="MobiDB-lite"/>
    </source>
</evidence>
<feature type="domain" description="Transcriptional regulator SutA RNAP-binding" evidence="2">
    <location>
        <begin position="10"/>
        <end position="32"/>
    </location>
</feature>
<organism evidence="3 4">
    <name type="scientific">Marinomonas piezotolerans</name>
    <dbReference type="NCBI Taxonomy" id="2213058"/>
    <lineage>
        <taxon>Bacteria</taxon>
        <taxon>Pseudomonadati</taxon>
        <taxon>Pseudomonadota</taxon>
        <taxon>Gammaproteobacteria</taxon>
        <taxon>Oceanospirillales</taxon>
        <taxon>Oceanospirillaceae</taxon>
        <taxon>Marinomonas</taxon>
    </lineage>
</organism>
<dbReference type="RefSeq" id="WP_115467592.1">
    <property type="nucleotide sequence ID" value="NZ_QKRA01000003.1"/>
</dbReference>
<keyword evidence="4" id="KW-1185">Reference proteome</keyword>
<feature type="compositionally biased region" description="Basic residues" evidence="1">
    <location>
        <begin position="56"/>
        <end position="71"/>
    </location>
</feature>
<comment type="caution">
    <text evidence="3">The sequence shown here is derived from an EMBL/GenBank/DDBJ whole genome shotgun (WGS) entry which is preliminary data.</text>
</comment>
<evidence type="ECO:0000313" key="3">
    <source>
        <dbReference type="EMBL" id="RDL44329.1"/>
    </source>
</evidence>
<dbReference type="OrthoDB" id="6107730at2"/>
<evidence type="ECO:0000313" key="4">
    <source>
        <dbReference type="Proteomes" id="UP000254326"/>
    </source>
</evidence>
<proteinExistence type="predicted"/>
<sequence>MNHRPTTQQRQLQEEIAAQTAAFLRAGGTIQKEEIAEGRDYRPQVSDFSINGRVGNRIKRKPTKPKAKKVQ</sequence>
<dbReference type="InterPro" id="IPR049191">
    <property type="entry name" value="SutA_RBD"/>
</dbReference>
<dbReference type="Proteomes" id="UP000254326">
    <property type="component" value="Unassembled WGS sequence"/>
</dbReference>
<dbReference type="Pfam" id="PF20661">
    <property type="entry name" value="SutA-RBD"/>
    <property type="match status" value="1"/>
</dbReference>
<accession>A0A370U966</accession>